<reference evidence="2 3" key="1">
    <citation type="journal article" date="2016" name="Nat. Commun.">
        <title>Thousands of microbial genomes shed light on interconnected biogeochemical processes in an aquifer system.</title>
        <authorList>
            <person name="Anantharaman K."/>
            <person name="Brown C.T."/>
            <person name="Hug L.A."/>
            <person name="Sharon I."/>
            <person name="Castelle C.J."/>
            <person name="Probst A.J."/>
            <person name="Thomas B.C."/>
            <person name="Singh A."/>
            <person name="Wilkins M.J."/>
            <person name="Karaoz U."/>
            <person name="Brodie E.L."/>
            <person name="Williams K.H."/>
            <person name="Hubbard S.S."/>
            <person name="Banfield J.F."/>
        </authorList>
    </citation>
    <scope>NUCLEOTIDE SEQUENCE [LARGE SCALE GENOMIC DNA]</scope>
</reference>
<sequence length="125" mass="15100">MEKRLKKFAKIVRARELRKDLTEAEQILWQHLRNRSFYGKKFRRQHIFLGFIIDFYCAEEKLGIELDGHIHYKQKEYDAERQSLIEDSGIRILRFKNKAVIENIKEVLKLIKKNLTLLHFNGEGR</sequence>
<accession>A0A1F4RMD8</accession>
<dbReference type="SUPFAM" id="SSF52980">
    <property type="entry name" value="Restriction endonuclease-like"/>
    <property type="match status" value="1"/>
</dbReference>
<name>A0A1F4RMD8_UNCSA</name>
<organism evidence="2 3">
    <name type="scientific">candidate division WOR-1 bacterium RIFCSPLOWO2_12_FULL_45_9</name>
    <dbReference type="NCBI Taxonomy" id="1802568"/>
    <lineage>
        <taxon>Bacteria</taxon>
        <taxon>Bacillati</taxon>
        <taxon>Saganbacteria</taxon>
    </lineage>
</organism>
<dbReference type="PANTHER" id="PTHR38590">
    <property type="entry name" value="BLL0828 PROTEIN"/>
    <property type="match status" value="1"/>
</dbReference>
<comment type="caution">
    <text evidence="2">The sequence shown here is derived from an EMBL/GenBank/DDBJ whole genome shotgun (WGS) entry which is preliminary data.</text>
</comment>
<dbReference type="Proteomes" id="UP000179095">
    <property type="component" value="Unassembled WGS sequence"/>
</dbReference>
<dbReference type="CDD" id="cd01038">
    <property type="entry name" value="Endonuclease_DUF559"/>
    <property type="match status" value="1"/>
</dbReference>
<feature type="domain" description="DUF559" evidence="1">
    <location>
        <begin position="12"/>
        <end position="115"/>
    </location>
</feature>
<evidence type="ECO:0000313" key="3">
    <source>
        <dbReference type="Proteomes" id="UP000179095"/>
    </source>
</evidence>
<dbReference type="Pfam" id="PF04480">
    <property type="entry name" value="DUF559"/>
    <property type="match status" value="1"/>
</dbReference>
<evidence type="ECO:0000313" key="2">
    <source>
        <dbReference type="EMBL" id="OGC09296.1"/>
    </source>
</evidence>
<dbReference type="InterPro" id="IPR011335">
    <property type="entry name" value="Restrct_endonuc-II-like"/>
</dbReference>
<dbReference type="AlphaFoldDB" id="A0A1F4RMD8"/>
<dbReference type="Gene3D" id="3.40.960.10">
    <property type="entry name" value="VSR Endonuclease"/>
    <property type="match status" value="1"/>
</dbReference>
<dbReference type="InterPro" id="IPR047216">
    <property type="entry name" value="Endonuclease_DUF559_bact"/>
</dbReference>
<proteinExistence type="predicted"/>
<evidence type="ECO:0000259" key="1">
    <source>
        <dbReference type="Pfam" id="PF04480"/>
    </source>
</evidence>
<gene>
    <name evidence="2" type="ORF">A3F86_00370</name>
</gene>
<dbReference type="STRING" id="1802568.A3F86_00370"/>
<dbReference type="EMBL" id="METQ01000032">
    <property type="protein sequence ID" value="OGC09296.1"/>
    <property type="molecule type" value="Genomic_DNA"/>
</dbReference>
<protein>
    <recommendedName>
        <fullName evidence="1">DUF559 domain-containing protein</fullName>
    </recommendedName>
</protein>
<dbReference type="PANTHER" id="PTHR38590:SF1">
    <property type="entry name" value="BLL0828 PROTEIN"/>
    <property type="match status" value="1"/>
</dbReference>
<dbReference type="InterPro" id="IPR007569">
    <property type="entry name" value="DUF559"/>
</dbReference>